<dbReference type="InterPro" id="IPR000719">
    <property type="entry name" value="Prot_kinase_dom"/>
</dbReference>
<protein>
    <recommendedName>
        <fullName evidence="7">Delta 8-(E)-sphingolipid desaturase</fullName>
        <ecNumber evidence="6">1.14.19.18</ecNumber>
    </recommendedName>
</protein>
<dbReference type="GO" id="GO:0046872">
    <property type="term" value="F:metal ion binding"/>
    <property type="evidence" value="ECO:0007669"/>
    <property type="project" value="UniProtKB-KW"/>
</dbReference>
<keyword evidence="14" id="KW-0408">Iron</keyword>
<keyword evidence="8" id="KW-0349">Heme</keyword>
<feature type="transmembrane region" description="Helical" evidence="19">
    <location>
        <begin position="232"/>
        <end position="250"/>
    </location>
</feature>
<feature type="transmembrane region" description="Helical" evidence="19">
    <location>
        <begin position="344"/>
        <end position="361"/>
    </location>
</feature>
<organism evidence="22 23">
    <name type="scientific">Pichia californica</name>
    <dbReference type="NCBI Taxonomy" id="460514"/>
    <lineage>
        <taxon>Eukaryota</taxon>
        <taxon>Fungi</taxon>
        <taxon>Dikarya</taxon>
        <taxon>Ascomycota</taxon>
        <taxon>Saccharomycotina</taxon>
        <taxon>Pichiomycetes</taxon>
        <taxon>Pichiales</taxon>
        <taxon>Pichiaceae</taxon>
        <taxon>Pichia</taxon>
    </lineage>
</organism>
<evidence type="ECO:0000256" key="18">
    <source>
        <dbReference type="SAM" id="MobiDB-lite"/>
    </source>
</evidence>
<keyword evidence="15" id="KW-0443">Lipid metabolism</keyword>
<dbReference type="Gene3D" id="3.10.120.10">
    <property type="entry name" value="Cytochrome b5-like heme/steroid binding domain"/>
    <property type="match status" value="1"/>
</dbReference>
<dbReference type="PANTHER" id="PTHR19353">
    <property type="entry name" value="FATTY ACID DESATURASE 2"/>
    <property type="match status" value="1"/>
</dbReference>
<dbReference type="SMART" id="SM00220">
    <property type="entry name" value="S_TKc"/>
    <property type="match status" value="1"/>
</dbReference>
<evidence type="ECO:0000256" key="10">
    <source>
        <dbReference type="ARBA" id="ARBA00022723"/>
    </source>
</evidence>
<feature type="domain" description="Cytochrome b5 heme-binding" evidence="21">
    <location>
        <begin position="8"/>
        <end position="83"/>
    </location>
</feature>
<sequence>MTTKGLSDKFLTPRDIEDLISRGQAILIYDKYVLKLDKWIKYHPGGDKAIHHLIGRDATDEMNAYHSDETKKIFTRYKIGMIDYEWENMLPPIQGGKFRKLNENEIQNKNSHNNNEKLCGEVDAVIIPKIPQDIILLEGMNEYYPIDFTNPIRDPRTVIDNYDNDLVGKDLHDLPPMDYQTQRNLSIKYNELHKNIIDAKLYDCPYIEYFHQFCINLTLGLYSVIFFKTKHYFISAVLLGFFWQQLVFIAHDAGHISITHNYQIDNIIGIIIADWIGGLSLGWWKRNHNVHHLITNDPVHDPDIQHLPFFCVSSRLFGNIFSTYYEKYLWFDALARKVLPIQHILYYPILCFGRFNLYRLSWEYLLKGQGPRHGKAAWFRYFELVGLSFFTYWFFYLVLGSLPTKWAVFEYLMVSHITTMIVHVQITLSHFAMSTSDLGTSESFVSRQLRTTMDVSCPEWFDFFHGGLQYQAIHHLFPRLPRHNFRKAQAYVIDFCNQTGLKYSIYGFVDGNGVVLNKLEDIAKQSYSVWQFQKKDWETKLTNEGIINKNNKKLVLNDIYDNIRLFIGNQAKLKHPNFLTVIEPLEDHKNRIMFVTEYVVNDLNNTDKSDLDEIMITKGLLQVSNGLKFLHESVQSVHLNINPASILITENCDWKICGLTFMENITKGIIEKYIDPIDSRLPSFLSIDFRFSSPNIIIHHKVDYINDLFSLCSIIYFLFNNGEYIIKCSQCSSITDYERQVNRLNNILQSIQTNSNKHAFFDKIPDNYYNVFINILQNSQQSNTDVIQLNKVVTINDMIESNIFNNELIKILNVIDEFNTLGVPEKISFLKKLKLEITKFPKPLLINKFIPILISSVDIDQFKKNSPQPSAETEELIIESCENLIILSKTLSQLTFTDKIYPFILLLMKKLQFDGFKILLLKSLPIIQNCLNASIENNSHNETFQKFTLDLFQKCVSEQTSMAVQELALINLKTLILFQPYSIITSEILPKICNIYSTTTSLKIKNLTLSSFIIMIAEVENNALDSFVIVDKILPLIYNTSSANYSNTKFTNNILKLYNCIFDKLCKSTNKTFNSKGTETELYDIMMQIGFNVWKIAKLITSKQDLNVAYTTWSKIEQYMKNDLDGKIVDNGSNQQINKISSPSLADSRTLPQSATLTQTPTLAPIPSVAPVQQIYKPIVSNTHQQNNLRANSNITNNYSKPFKTANSSNFDVMTPKNSLNLNKSKSNSMMTPTLKFGQTNTEIKRKNNTSISNSNSNSTNSTVGNDGGIDWSKATLPTTSYSVMTPNNKSDNSNISNTSINWNNSGSGMNSFGVMKPTTKNMKNVTNNNDDDNDDAWGDFAVGSTTKTVSETNNHADNLWGGSLI</sequence>
<dbReference type="GO" id="GO:0006665">
    <property type="term" value="P:sphingolipid metabolic process"/>
    <property type="evidence" value="ECO:0007669"/>
    <property type="project" value="UniProtKB-KW"/>
</dbReference>
<evidence type="ECO:0000256" key="17">
    <source>
        <dbReference type="ARBA" id="ARBA00047420"/>
    </source>
</evidence>
<dbReference type="EC" id="1.14.19.18" evidence="6"/>
<accession>A0A9P6WJ73</accession>
<dbReference type="InterPro" id="IPR001199">
    <property type="entry name" value="Cyt_B5-like_heme/steroid-bd"/>
</dbReference>
<keyword evidence="10" id="KW-0479">Metal-binding</keyword>
<evidence type="ECO:0000313" key="23">
    <source>
        <dbReference type="Proteomes" id="UP000697127"/>
    </source>
</evidence>
<keyword evidence="16 19" id="KW-0472">Membrane</keyword>
<dbReference type="EMBL" id="PUHW01000184">
    <property type="protein sequence ID" value="KAG0688090.1"/>
    <property type="molecule type" value="Genomic_DNA"/>
</dbReference>
<evidence type="ECO:0000313" key="22">
    <source>
        <dbReference type="EMBL" id="KAG0688090.1"/>
    </source>
</evidence>
<dbReference type="Pfam" id="PF00173">
    <property type="entry name" value="Cyt-b5"/>
    <property type="match status" value="1"/>
</dbReference>
<feature type="transmembrane region" description="Helical" evidence="19">
    <location>
        <begin position="381"/>
        <end position="399"/>
    </location>
</feature>
<dbReference type="PROSITE" id="PS50255">
    <property type="entry name" value="CYTOCHROME_B5_2"/>
    <property type="match status" value="1"/>
</dbReference>
<evidence type="ECO:0000259" key="21">
    <source>
        <dbReference type="PROSITE" id="PS50255"/>
    </source>
</evidence>
<evidence type="ECO:0000256" key="19">
    <source>
        <dbReference type="SAM" id="Phobius"/>
    </source>
</evidence>
<dbReference type="PROSITE" id="PS50011">
    <property type="entry name" value="PROTEIN_KINASE_DOM"/>
    <property type="match status" value="1"/>
</dbReference>
<evidence type="ECO:0000256" key="16">
    <source>
        <dbReference type="ARBA" id="ARBA00023136"/>
    </source>
</evidence>
<dbReference type="InterPro" id="IPR036400">
    <property type="entry name" value="Cyt_B5-like_heme/steroid_sf"/>
</dbReference>
<feature type="compositionally biased region" description="Low complexity" evidence="18">
    <location>
        <begin position="1249"/>
        <end position="1263"/>
    </location>
</feature>
<keyword evidence="11" id="KW-0746">Sphingolipid metabolism</keyword>
<dbReference type="InterPro" id="IPR005804">
    <property type="entry name" value="FA_desaturase_dom"/>
</dbReference>
<dbReference type="SMART" id="SM01117">
    <property type="entry name" value="Cyt-b5"/>
    <property type="match status" value="1"/>
</dbReference>
<dbReference type="Proteomes" id="UP000697127">
    <property type="component" value="Unassembled WGS sequence"/>
</dbReference>
<evidence type="ECO:0000256" key="11">
    <source>
        <dbReference type="ARBA" id="ARBA00022919"/>
    </source>
</evidence>
<evidence type="ECO:0000256" key="5">
    <source>
        <dbReference type="ARBA" id="ARBA00009295"/>
    </source>
</evidence>
<keyword evidence="9 19" id="KW-0812">Transmembrane</keyword>
<evidence type="ECO:0000256" key="6">
    <source>
        <dbReference type="ARBA" id="ARBA00012019"/>
    </source>
</evidence>
<keyword evidence="13" id="KW-0560">Oxidoreductase</keyword>
<comment type="pathway">
    <text evidence="3">Lipid metabolism; sphingolipid metabolism.</text>
</comment>
<dbReference type="Pfam" id="PF00487">
    <property type="entry name" value="FA_desaturase"/>
    <property type="match status" value="1"/>
</dbReference>
<gene>
    <name evidence="22" type="ORF">C6P40_001427</name>
</gene>
<feature type="region of interest" description="Disordered" evidence="18">
    <location>
        <begin position="1242"/>
        <end position="1271"/>
    </location>
</feature>
<comment type="caution">
    <text evidence="22">The sequence shown here is derived from an EMBL/GenBank/DDBJ whole genome shotgun (WGS) entry which is preliminary data.</text>
</comment>
<reference evidence="22" key="1">
    <citation type="submission" date="2020-11" db="EMBL/GenBank/DDBJ databases">
        <title>Kefir isolates.</title>
        <authorList>
            <person name="Marcisauskas S."/>
            <person name="Kim Y."/>
            <person name="Blasche S."/>
        </authorList>
    </citation>
    <scope>NUCLEOTIDE SEQUENCE</scope>
    <source>
        <strain evidence="22">Olga-1</strain>
    </source>
</reference>
<proteinExistence type="inferred from homology"/>
<feature type="compositionally biased region" description="Low complexity" evidence="18">
    <location>
        <begin position="1288"/>
        <end position="1306"/>
    </location>
</feature>
<comment type="subcellular location">
    <subcellularLocation>
        <location evidence="2">Membrane</location>
        <topology evidence="2">Multi-pass membrane protein</topology>
    </subcellularLocation>
</comment>
<comment type="function">
    <text evidence="1">Delta(8)-fatty-acid desaturase which introduces a double bond at the 8-position in the long-chain base (LCB) of ceramides. Required for the formation of the di-unsaturated sphingoid base (E,E)-sphinga-4,8-dienine during glucosylceramide (GluCer) biosynthesis.</text>
</comment>
<evidence type="ECO:0000256" key="2">
    <source>
        <dbReference type="ARBA" id="ARBA00004141"/>
    </source>
</evidence>
<dbReference type="InterPro" id="IPR012171">
    <property type="entry name" value="Fatty_acid_desaturase"/>
</dbReference>
<keyword evidence="12 19" id="KW-1133">Transmembrane helix</keyword>
<dbReference type="CDD" id="cd03506">
    <property type="entry name" value="Delta6-FADS-like"/>
    <property type="match status" value="1"/>
</dbReference>
<evidence type="ECO:0000256" key="3">
    <source>
        <dbReference type="ARBA" id="ARBA00004760"/>
    </source>
</evidence>
<evidence type="ECO:0000256" key="15">
    <source>
        <dbReference type="ARBA" id="ARBA00023098"/>
    </source>
</evidence>
<feature type="transmembrane region" description="Helical" evidence="19">
    <location>
        <begin position="209"/>
        <end position="227"/>
    </location>
</feature>
<dbReference type="GO" id="GO:0016717">
    <property type="term" value="F:oxidoreductase activity, acting on paired donors, with oxidation of a pair of donors resulting in the reduction of molecular oxygen to two molecules of water"/>
    <property type="evidence" value="ECO:0007669"/>
    <property type="project" value="TreeGrafter"/>
</dbReference>
<feature type="transmembrane region" description="Helical" evidence="19">
    <location>
        <begin position="262"/>
        <end position="284"/>
    </location>
</feature>
<evidence type="ECO:0000256" key="7">
    <source>
        <dbReference type="ARBA" id="ARBA00016939"/>
    </source>
</evidence>
<dbReference type="Gene3D" id="1.10.510.10">
    <property type="entry name" value="Transferase(Phosphotransferase) domain 1"/>
    <property type="match status" value="1"/>
</dbReference>
<dbReference type="SUPFAM" id="SSF56112">
    <property type="entry name" value="Protein kinase-like (PK-like)"/>
    <property type="match status" value="1"/>
</dbReference>
<dbReference type="SUPFAM" id="SSF55856">
    <property type="entry name" value="Cytochrome b5-like heme/steroid binding domain"/>
    <property type="match status" value="1"/>
</dbReference>
<comment type="pathway">
    <text evidence="4">Sphingolipid metabolism.</text>
</comment>
<dbReference type="PANTHER" id="PTHR19353:SF30">
    <property type="entry name" value="DELTA 8-(E)-SPHINGOLIPID DESATURASE"/>
    <property type="match status" value="1"/>
</dbReference>
<dbReference type="OrthoDB" id="260091at2759"/>
<comment type="catalytic activity">
    <reaction evidence="17">
        <text>an N-acylsphing-4-enine + 2 Fe(II)-[cytochrome b5] + O2 + 2 H(+) = a (4E,8E)-4-sphinga-4,8-dienine ceramide + 2 Fe(III)-[cytochrome b5] + 2 H2O</text>
        <dbReference type="Rhea" id="RHEA:46280"/>
        <dbReference type="Rhea" id="RHEA-COMP:10438"/>
        <dbReference type="Rhea" id="RHEA-COMP:10439"/>
        <dbReference type="ChEBI" id="CHEBI:15377"/>
        <dbReference type="ChEBI" id="CHEBI:15378"/>
        <dbReference type="ChEBI" id="CHEBI:15379"/>
        <dbReference type="ChEBI" id="CHEBI:29033"/>
        <dbReference type="ChEBI" id="CHEBI:29034"/>
        <dbReference type="ChEBI" id="CHEBI:52639"/>
        <dbReference type="ChEBI" id="CHEBI:85953"/>
        <dbReference type="EC" id="1.14.19.18"/>
    </reaction>
</comment>
<comment type="similarity">
    <text evidence="5">Belongs to the fatty acid desaturase type 1 family.</text>
</comment>
<dbReference type="InterPro" id="IPR011009">
    <property type="entry name" value="Kinase-like_dom_sf"/>
</dbReference>
<evidence type="ECO:0000256" key="9">
    <source>
        <dbReference type="ARBA" id="ARBA00022692"/>
    </source>
</evidence>
<keyword evidence="23" id="KW-1185">Reference proteome</keyword>
<evidence type="ECO:0000256" key="4">
    <source>
        <dbReference type="ARBA" id="ARBA00004991"/>
    </source>
</evidence>
<name>A0A9P6WJ73_9ASCO</name>
<feature type="domain" description="Protein kinase" evidence="20">
    <location>
        <begin position="516"/>
        <end position="799"/>
    </location>
</feature>
<evidence type="ECO:0000259" key="20">
    <source>
        <dbReference type="PROSITE" id="PS50011"/>
    </source>
</evidence>
<dbReference type="GO" id="GO:0016020">
    <property type="term" value="C:membrane"/>
    <property type="evidence" value="ECO:0007669"/>
    <property type="project" value="UniProtKB-SubCell"/>
</dbReference>
<dbReference type="GO" id="GO:0004672">
    <property type="term" value="F:protein kinase activity"/>
    <property type="evidence" value="ECO:0007669"/>
    <property type="project" value="InterPro"/>
</dbReference>
<evidence type="ECO:0000256" key="14">
    <source>
        <dbReference type="ARBA" id="ARBA00023004"/>
    </source>
</evidence>
<evidence type="ECO:0000256" key="1">
    <source>
        <dbReference type="ARBA" id="ARBA00002593"/>
    </source>
</evidence>
<feature type="transmembrane region" description="Helical" evidence="19">
    <location>
        <begin position="411"/>
        <end position="433"/>
    </location>
</feature>
<feature type="region of interest" description="Disordered" evidence="18">
    <location>
        <begin position="1283"/>
        <end position="1306"/>
    </location>
</feature>
<dbReference type="GO" id="GO:0005524">
    <property type="term" value="F:ATP binding"/>
    <property type="evidence" value="ECO:0007669"/>
    <property type="project" value="InterPro"/>
</dbReference>
<evidence type="ECO:0000256" key="13">
    <source>
        <dbReference type="ARBA" id="ARBA00023002"/>
    </source>
</evidence>
<dbReference type="InterPro" id="IPR001245">
    <property type="entry name" value="Ser-Thr/Tyr_kinase_cat_dom"/>
</dbReference>
<evidence type="ECO:0000256" key="12">
    <source>
        <dbReference type="ARBA" id="ARBA00022989"/>
    </source>
</evidence>
<evidence type="ECO:0000256" key="8">
    <source>
        <dbReference type="ARBA" id="ARBA00022617"/>
    </source>
</evidence>
<dbReference type="Pfam" id="PF07714">
    <property type="entry name" value="PK_Tyr_Ser-Thr"/>
    <property type="match status" value="1"/>
</dbReference>